<reference evidence="1" key="1">
    <citation type="submission" date="2023-11" db="EMBL/GenBank/DDBJ databases">
        <authorList>
            <person name="Poullet M."/>
        </authorList>
    </citation>
    <scope>NUCLEOTIDE SEQUENCE</scope>
    <source>
        <strain evidence="1">E1834</strain>
    </source>
</reference>
<evidence type="ECO:0000313" key="2">
    <source>
        <dbReference type="Proteomes" id="UP001497535"/>
    </source>
</evidence>
<comment type="caution">
    <text evidence="1">The sequence shown here is derived from an EMBL/GenBank/DDBJ whole genome shotgun (WGS) entry which is preliminary data.</text>
</comment>
<proteinExistence type="predicted"/>
<gene>
    <name evidence="1" type="ORF">MENTE1834_LOCUS7773</name>
</gene>
<organism evidence="1 2">
    <name type="scientific">Meloidogyne enterolobii</name>
    <name type="common">Root-knot nematode worm</name>
    <name type="synonym">Meloidogyne mayaguensis</name>
    <dbReference type="NCBI Taxonomy" id="390850"/>
    <lineage>
        <taxon>Eukaryota</taxon>
        <taxon>Metazoa</taxon>
        <taxon>Ecdysozoa</taxon>
        <taxon>Nematoda</taxon>
        <taxon>Chromadorea</taxon>
        <taxon>Rhabditida</taxon>
        <taxon>Tylenchina</taxon>
        <taxon>Tylenchomorpha</taxon>
        <taxon>Tylenchoidea</taxon>
        <taxon>Meloidogynidae</taxon>
        <taxon>Meloidogyninae</taxon>
        <taxon>Meloidogyne</taxon>
    </lineage>
</organism>
<protein>
    <submittedName>
        <fullName evidence="1">Uncharacterized protein</fullName>
    </submittedName>
</protein>
<accession>A0ACB0Y520</accession>
<evidence type="ECO:0000313" key="1">
    <source>
        <dbReference type="EMBL" id="CAK5032269.1"/>
    </source>
</evidence>
<dbReference type="EMBL" id="CAVMJV010000006">
    <property type="protein sequence ID" value="CAK5032269.1"/>
    <property type="molecule type" value="Genomic_DNA"/>
</dbReference>
<keyword evidence="2" id="KW-1185">Reference proteome</keyword>
<name>A0ACB0Y520_MELEN</name>
<sequence length="52" mass="6349">MIPHRLICFYRLPVSALVFPLRYSRCHGLFCLLKLFFMLCVRFFFDFIELNT</sequence>
<dbReference type="Proteomes" id="UP001497535">
    <property type="component" value="Unassembled WGS sequence"/>
</dbReference>